<dbReference type="OrthoDB" id="1600564at2759"/>
<keyword evidence="2" id="KW-1133">Transmembrane helix</keyword>
<name>A0A8H6VJZ9_9PEZI</name>
<comment type="caution">
    <text evidence="3">The sequence shown here is derived from an EMBL/GenBank/DDBJ whole genome shotgun (WGS) entry which is preliminary data.</text>
</comment>
<reference evidence="3" key="1">
    <citation type="submission" date="2020-04" db="EMBL/GenBank/DDBJ databases">
        <title>Draft genome resource of the tomato pathogen Pseudocercospora fuligena.</title>
        <authorList>
            <person name="Zaccaron A."/>
        </authorList>
    </citation>
    <scope>NUCLEOTIDE SEQUENCE</scope>
    <source>
        <strain evidence="3">PF001</strain>
    </source>
</reference>
<dbReference type="SUPFAM" id="SSF52266">
    <property type="entry name" value="SGNH hydrolase"/>
    <property type="match status" value="1"/>
</dbReference>
<evidence type="ECO:0000256" key="2">
    <source>
        <dbReference type="SAM" id="Phobius"/>
    </source>
</evidence>
<organism evidence="3 4">
    <name type="scientific">Pseudocercospora fuligena</name>
    <dbReference type="NCBI Taxonomy" id="685502"/>
    <lineage>
        <taxon>Eukaryota</taxon>
        <taxon>Fungi</taxon>
        <taxon>Dikarya</taxon>
        <taxon>Ascomycota</taxon>
        <taxon>Pezizomycotina</taxon>
        <taxon>Dothideomycetes</taxon>
        <taxon>Dothideomycetidae</taxon>
        <taxon>Mycosphaerellales</taxon>
        <taxon>Mycosphaerellaceae</taxon>
        <taxon>Pseudocercospora</taxon>
    </lineage>
</organism>
<dbReference type="InterPro" id="IPR051058">
    <property type="entry name" value="GDSL_Est/Lipase"/>
</dbReference>
<dbReference type="GO" id="GO:0016788">
    <property type="term" value="F:hydrolase activity, acting on ester bonds"/>
    <property type="evidence" value="ECO:0007669"/>
    <property type="project" value="InterPro"/>
</dbReference>
<dbReference type="CDD" id="cd01846">
    <property type="entry name" value="fatty_acyltransferase_like"/>
    <property type="match status" value="1"/>
</dbReference>
<dbReference type="EMBL" id="JABCIY010000185">
    <property type="protein sequence ID" value="KAF7189560.1"/>
    <property type="molecule type" value="Genomic_DNA"/>
</dbReference>
<proteinExistence type="predicted"/>
<sequence>MQKLQDADSAHHGDSPEHSIPHVVLPLRTVAIAMLVFITVTTLLLVILLPHRALGLPPQSRSLFRWEEVNHVISFGDSYTYVQGTPYGRQNYSFIGDLQNFAFTPEQLLNSRIVQNQTSTANGGPNWIEYLTSCGVEPGLTNPRKCEKQLWDFAFAGADISEDLLPLHHNFTVPFVNQIEQFVKYGQPALKKIVKKDDTVVVVWIGINDVNDSKDMDVDFQVFYEALMNTLFTALNKVRRLGYEKFLFMNLPPIDRAPGVDGGTPNKTMIDWYDQALEEGVQSFGQQRNVWTSIFDANRVLNGVMDRHEEFGFKNITGYCAAYNQPDIDTDSEKYGCLPLDQYFWYNSGHMTSHVHRVLAAEVQQYLAARSA</sequence>
<evidence type="ECO:0000313" key="4">
    <source>
        <dbReference type="Proteomes" id="UP000660729"/>
    </source>
</evidence>
<keyword evidence="4" id="KW-1185">Reference proteome</keyword>
<dbReference type="PANTHER" id="PTHR45648">
    <property type="entry name" value="GDSL LIPASE/ACYLHYDROLASE FAMILY PROTEIN (AFU_ORTHOLOGUE AFUA_4G14700)"/>
    <property type="match status" value="1"/>
</dbReference>
<evidence type="ECO:0000313" key="3">
    <source>
        <dbReference type="EMBL" id="KAF7189560.1"/>
    </source>
</evidence>
<dbReference type="Proteomes" id="UP000660729">
    <property type="component" value="Unassembled WGS sequence"/>
</dbReference>
<keyword evidence="2" id="KW-0812">Transmembrane</keyword>
<feature type="transmembrane region" description="Helical" evidence="2">
    <location>
        <begin position="30"/>
        <end position="49"/>
    </location>
</feature>
<dbReference type="InterPro" id="IPR001087">
    <property type="entry name" value="GDSL"/>
</dbReference>
<protein>
    <submittedName>
        <fullName evidence="3">Acetylesterase</fullName>
    </submittedName>
</protein>
<gene>
    <name evidence="3" type="ORF">HII31_09200</name>
</gene>
<keyword evidence="1" id="KW-0378">Hydrolase</keyword>
<dbReference type="InterPro" id="IPR036514">
    <property type="entry name" value="SGNH_hydro_sf"/>
</dbReference>
<keyword evidence="2" id="KW-0472">Membrane</keyword>
<dbReference type="Gene3D" id="3.40.50.1110">
    <property type="entry name" value="SGNH hydrolase"/>
    <property type="match status" value="1"/>
</dbReference>
<dbReference type="Pfam" id="PF00657">
    <property type="entry name" value="Lipase_GDSL"/>
    <property type="match status" value="1"/>
</dbReference>
<accession>A0A8H6VJZ9</accession>
<evidence type="ECO:0000256" key="1">
    <source>
        <dbReference type="ARBA" id="ARBA00022801"/>
    </source>
</evidence>
<dbReference type="AlphaFoldDB" id="A0A8H6VJZ9"/>
<dbReference type="PANTHER" id="PTHR45648:SF85">
    <property type="entry name" value="A, PUTATIVE (AFU_ORTHOLOGUE AFUA_2G10760)-RELATED"/>
    <property type="match status" value="1"/>
</dbReference>